<name>A0A9W4SZM3_9GLOM</name>
<evidence type="ECO:0000313" key="1">
    <source>
        <dbReference type="EMBL" id="CAI2186401.1"/>
    </source>
</evidence>
<reference evidence="1" key="1">
    <citation type="submission" date="2022-08" db="EMBL/GenBank/DDBJ databases">
        <authorList>
            <person name="Kallberg Y."/>
            <person name="Tangrot J."/>
            <person name="Rosling A."/>
        </authorList>
    </citation>
    <scope>NUCLEOTIDE SEQUENCE</scope>
    <source>
        <strain evidence="1">Wild A</strain>
    </source>
</reference>
<accession>A0A9W4SZM3</accession>
<dbReference type="AlphaFoldDB" id="A0A9W4SZM3"/>
<gene>
    <name evidence="1" type="ORF">FWILDA_LOCUS12557</name>
</gene>
<comment type="caution">
    <text evidence="1">The sequence shown here is derived from an EMBL/GenBank/DDBJ whole genome shotgun (WGS) entry which is preliminary data.</text>
</comment>
<keyword evidence="2" id="KW-1185">Reference proteome</keyword>
<dbReference type="EMBL" id="CAMKVN010004121">
    <property type="protein sequence ID" value="CAI2186401.1"/>
    <property type="molecule type" value="Genomic_DNA"/>
</dbReference>
<sequence length="51" mass="5803">KTMCIYNNDGISLNTSSTKLNNDDIKGLNEHLTVRSEMPEPDARNLIRRVN</sequence>
<feature type="non-terminal residue" evidence="1">
    <location>
        <position position="1"/>
    </location>
</feature>
<evidence type="ECO:0000313" key="2">
    <source>
        <dbReference type="Proteomes" id="UP001153678"/>
    </source>
</evidence>
<protein>
    <submittedName>
        <fullName evidence="1">2903_t:CDS:1</fullName>
    </submittedName>
</protein>
<dbReference type="Proteomes" id="UP001153678">
    <property type="component" value="Unassembled WGS sequence"/>
</dbReference>
<proteinExistence type="predicted"/>
<organism evidence="1 2">
    <name type="scientific">Funneliformis geosporum</name>
    <dbReference type="NCBI Taxonomy" id="1117311"/>
    <lineage>
        <taxon>Eukaryota</taxon>
        <taxon>Fungi</taxon>
        <taxon>Fungi incertae sedis</taxon>
        <taxon>Mucoromycota</taxon>
        <taxon>Glomeromycotina</taxon>
        <taxon>Glomeromycetes</taxon>
        <taxon>Glomerales</taxon>
        <taxon>Glomeraceae</taxon>
        <taxon>Funneliformis</taxon>
    </lineage>
</organism>